<feature type="transmembrane region" description="Helical" evidence="6">
    <location>
        <begin position="27"/>
        <end position="48"/>
    </location>
</feature>
<evidence type="ECO:0000256" key="3">
    <source>
        <dbReference type="ARBA" id="ARBA00022692"/>
    </source>
</evidence>
<dbReference type="Gene3D" id="1.20.1250.20">
    <property type="entry name" value="MFS general substrate transporter like domains"/>
    <property type="match status" value="1"/>
</dbReference>
<reference evidence="8 9" key="1">
    <citation type="journal article" date="2011" name="Proc. Natl. Acad. Sci. U.S.A.">
        <title>Niche of harmful alga Aureococcus anophagefferens revealed through ecogenomics.</title>
        <authorList>
            <person name="Gobler C.J."/>
            <person name="Berry D.L."/>
            <person name="Dyhrman S.T."/>
            <person name="Wilhelm S.W."/>
            <person name="Salamov A."/>
            <person name="Lobanov A.V."/>
            <person name="Zhang Y."/>
            <person name="Collier J.L."/>
            <person name="Wurch L.L."/>
            <person name="Kustka A.B."/>
            <person name="Dill B.D."/>
            <person name="Shah M."/>
            <person name="VerBerkmoes N.C."/>
            <person name="Kuo A."/>
            <person name="Terry A."/>
            <person name="Pangilinan J."/>
            <person name="Lindquist E.A."/>
            <person name="Lucas S."/>
            <person name="Paulsen I.T."/>
            <person name="Hattenrath-Lehmann T.K."/>
            <person name="Talmage S.C."/>
            <person name="Walker E.A."/>
            <person name="Koch F."/>
            <person name="Burson A.M."/>
            <person name="Marcoval M.A."/>
            <person name="Tang Y.Z."/>
            <person name="Lecleir G.R."/>
            <person name="Coyne K.J."/>
            <person name="Berg G.M."/>
            <person name="Bertrand E.M."/>
            <person name="Saito M.A."/>
            <person name="Gladyshev V.N."/>
            <person name="Grigoriev I.V."/>
        </authorList>
    </citation>
    <scope>NUCLEOTIDE SEQUENCE [LARGE SCALE GENOMIC DNA]</scope>
    <source>
        <strain evidence="9">CCMP 1984</strain>
    </source>
</reference>
<dbReference type="InParanoid" id="F0Y760"/>
<keyword evidence="4 6" id="KW-1133">Transmembrane helix</keyword>
<feature type="transmembrane region" description="Helical" evidence="6">
    <location>
        <begin position="151"/>
        <end position="170"/>
    </location>
</feature>
<dbReference type="OMA" id="VASAYIC"/>
<feature type="transmembrane region" description="Helical" evidence="6">
    <location>
        <begin position="116"/>
        <end position="139"/>
    </location>
</feature>
<dbReference type="InterPro" id="IPR020846">
    <property type="entry name" value="MFS_dom"/>
</dbReference>
<dbReference type="GeneID" id="20221777"/>
<dbReference type="InterPro" id="IPR011701">
    <property type="entry name" value="MFS"/>
</dbReference>
<dbReference type="GO" id="GO:0016020">
    <property type="term" value="C:membrane"/>
    <property type="evidence" value="ECO:0007669"/>
    <property type="project" value="UniProtKB-SubCell"/>
</dbReference>
<dbReference type="GO" id="GO:0022857">
    <property type="term" value="F:transmembrane transporter activity"/>
    <property type="evidence" value="ECO:0007669"/>
    <property type="project" value="InterPro"/>
</dbReference>
<dbReference type="OrthoDB" id="419616at2759"/>
<dbReference type="RefSeq" id="XP_009036070.1">
    <property type="nucleotide sequence ID" value="XM_009037822.1"/>
</dbReference>
<organism evidence="9">
    <name type="scientific">Aureococcus anophagefferens</name>
    <name type="common">Harmful bloom alga</name>
    <dbReference type="NCBI Taxonomy" id="44056"/>
    <lineage>
        <taxon>Eukaryota</taxon>
        <taxon>Sar</taxon>
        <taxon>Stramenopiles</taxon>
        <taxon>Ochrophyta</taxon>
        <taxon>Pelagophyceae</taxon>
        <taxon>Pelagomonadales</taxon>
        <taxon>Pelagomonadaceae</taxon>
        <taxon>Aureococcus</taxon>
    </lineage>
</organism>
<dbReference type="PANTHER" id="PTHR23504">
    <property type="entry name" value="MAJOR FACILITATOR SUPERFAMILY DOMAIN-CONTAINING PROTEIN 10"/>
    <property type="match status" value="1"/>
</dbReference>
<dbReference type="PRINTS" id="PR01035">
    <property type="entry name" value="TCRTETA"/>
</dbReference>
<dbReference type="PROSITE" id="PS50850">
    <property type="entry name" value="MFS"/>
    <property type="match status" value="1"/>
</dbReference>
<evidence type="ECO:0000256" key="4">
    <source>
        <dbReference type="ARBA" id="ARBA00022989"/>
    </source>
</evidence>
<keyword evidence="5 6" id="KW-0472">Membrane</keyword>
<evidence type="ECO:0000259" key="7">
    <source>
        <dbReference type="PROSITE" id="PS50850"/>
    </source>
</evidence>
<keyword evidence="2" id="KW-0813">Transport</keyword>
<feature type="non-terminal residue" evidence="8">
    <location>
        <position position="225"/>
    </location>
</feature>
<evidence type="ECO:0000256" key="5">
    <source>
        <dbReference type="ARBA" id="ARBA00023136"/>
    </source>
</evidence>
<keyword evidence="3 6" id="KW-0812">Transmembrane</keyword>
<evidence type="ECO:0000256" key="6">
    <source>
        <dbReference type="SAM" id="Phobius"/>
    </source>
</evidence>
<dbReference type="PANTHER" id="PTHR23504:SF1">
    <property type="entry name" value="GH21943P-RELATED"/>
    <property type="match status" value="1"/>
</dbReference>
<feature type="transmembrane region" description="Helical" evidence="6">
    <location>
        <begin position="182"/>
        <end position="202"/>
    </location>
</feature>
<proteinExistence type="predicted"/>
<keyword evidence="9" id="KW-1185">Reference proteome</keyword>
<sequence length="225" mass="24293">MCTTTEPAGQVEAPRERRPVDAKPETYVFILPVLFVEFLAIAVTKSLLPARLNDFFGEEVYMVIGVAETVKGIFAFVACPLFGRLSDVVGRTSCLLVTVVGTTAPCWILAFTDNLWAYVCALGLSGLFASTFTLVFAYIADVVEATRRAPAYGAALATLGLSFTVGPVLGAFAARRVGDRRVFLVALALAILDVLIIGLALPESNEGALRRRGHEDPSTLRFFRE</sequence>
<dbReference type="AlphaFoldDB" id="F0Y760"/>
<dbReference type="InterPro" id="IPR036259">
    <property type="entry name" value="MFS_trans_sf"/>
</dbReference>
<dbReference type="SUPFAM" id="SSF103473">
    <property type="entry name" value="MFS general substrate transporter"/>
    <property type="match status" value="1"/>
</dbReference>
<dbReference type="EMBL" id="GL833126">
    <property type="protein sequence ID" value="EGB08937.1"/>
    <property type="molecule type" value="Genomic_DNA"/>
</dbReference>
<evidence type="ECO:0000313" key="9">
    <source>
        <dbReference type="Proteomes" id="UP000002729"/>
    </source>
</evidence>
<dbReference type="Proteomes" id="UP000002729">
    <property type="component" value="Unassembled WGS sequence"/>
</dbReference>
<feature type="transmembrane region" description="Helical" evidence="6">
    <location>
        <begin position="60"/>
        <end position="82"/>
    </location>
</feature>
<dbReference type="InterPro" id="IPR001958">
    <property type="entry name" value="Tet-R_TetA/multi-R_MdtG-like"/>
</dbReference>
<accession>F0Y760</accession>
<feature type="domain" description="Major facilitator superfamily (MFS) profile" evidence="7">
    <location>
        <begin position="26"/>
        <end position="225"/>
    </location>
</feature>
<protein>
    <recommendedName>
        <fullName evidence="7">Major facilitator superfamily (MFS) profile domain-containing protein</fullName>
    </recommendedName>
</protein>
<comment type="subcellular location">
    <subcellularLocation>
        <location evidence="1">Membrane</location>
        <topology evidence="1">Multi-pass membrane protein</topology>
    </subcellularLocation>
</comment>
<gene>
    <name evidence="8" type="ORF">AURANDRAFT_37260</name>
</gene>
<evidence type="ECO:0000256" key="2">
    <source>
        <dbReference type="ARBA" id="ARBA00022448"/>
    </source>
</evidence>
<name>F0Y760_AURAN</name>
<dbReference type="Pfam" id="PF07690">
    <property type="entry name" value="MFS_1"/>
    <property type="match status" value="1"/>
</dbReference>
<feature type="transmembrane region" description="Helical" evidence="6">
    <location>
        <begin position="94"/>
        <end position="110"/>
    </location>
</feature>
<evidence type="ECO:0000256" key="1">
    <source>
        <dbReference type="ARBA" id="ARBA00004141"/>
    </source>
</evidence>
<dbReference type="KEGG" id="aaf:AURANDRAFT_37260"/>
<dbReference type="eggNOG" id="KOG2816">
    <property type="taxonomic scope" value="Eukaryota"/>
</dbReference>
<evidence type="ECO:0000313" key="8">
    <source>
        <dbReference type="EMBL" id="EGB08937.1"/>
    </source>
</evidence>